<dbReference type="Proteomes" id="UP000076722">
    <property type="component" value="Unassembled WGS sequence"/>
</dbReference>
<proteinExistence type="predicted"/>
<dbReference type="AlphaFoldDB" id="A0A164WPX4"/>
<protein>
    <recommendedName>
        <fullName evidence="4">F-box domain-containing protein</fullName>
    </recommendedName>
</protein>
<evidence type="ECO:0008006" key="4">
    <source>
        <dbReference type="Google" id="ProtNLM"/>
    </source>
</evidence>
<dbReference type="OrthoDB" id="2269034at2759"/>
<dbReference type="STRING" id="1314777.A0A164WPX4"/>
<sequence>MDVGSNDPSWDALLGPFEKSLTDELEQRMKKFTHSSAKMSALEGAEHKYRLRVSPAFSVCATWRQIAINTPTLWSRISLPTSGKLFKLFRDRSRSVPLDVITTCYADDDGEVMGHGDALRQIIPRISRLELADPGLSAADFFKENVCQREFSSLLILEISILDWDEQGLYTLNAPVIHTLIYHGPPSLRPLVHPHRLVNLSYSPSQATSSQLLGILSEMPNLEQCSIRNEDDSENLGLPSSNVARAKVPLPRLKRLHISNLSSHKLIHLLEHLVLPPCASVELRVFETGPTTSGDFFRFAGSYMASCDSLEITKSEAISPENFEYDSRLANDYPLGEGPGICLKLRSETRGPVKLHWIFDEDDDDDSMFPRIEYQSLETLASYPNDLIFVALKFNLPTTRELIEALSSWSCLSHICVQVSEDDFERFLTALEDTPDIICPALTILDCCGIRFSSVRMASFLEFRKDRGVPIHEIIMTRGFAEGGVDEFIHLVPTVSFIEPEVESEAKEVDTASGSEGEGEGDTDEDEDD</sequence>
<keyword evidence="3" id="KW-1185">Reference proteome</keyword>
<organism evidence="2 3">
    <name type="scientific">Sistotremastrum niveocremeum HHB9708</name>
    <dbReference type="NCBI Taxonomy" id="1314777"/>
    <lineage>
        <taxon>Eukaryota</taxon>
        <taxon>Fungi</taxon>
        <taxon>Dikarya</taxon>
        <taxon>Basidiomycota</taxon>
        <taxon>Agaricomycotina</taxon>
        <taxon>Agaricomycetes</taxon>
        <taxon>Sistotremastrales</taxon>
        <taxon>Sistotremastraceae</taxon>
        <taxon>Sertulicium</taxon>
        <taxon>Sertulicium niveocremeum</taxon>
    </lineage>
</organism>
<reference evidence="2 3" key="1">
    <citation type="journal article" date="2016" name="Mol. Biol. Evol.">
        <title>Comparative Genomics of Early-Diverging Mushroom-Forming Fungi Provides Insights into the Origins of Lignocellulose Decay Capabilities.</title>
        <authorList>
            <person name="Nagy L.G."/>
            <person name="Riley R."/>
            <person name="Tritt A."/>
            <person name="Adam C."/>
            <person name="Daum C."/>
            <person name="Floudas D."/>
            <person name="Sun H."/>
            <person name="Yadav J.S."/>
            <person name="Pangilinan J."/>
            <person name="Larsson K.H."/>
            <person name="Matsuura K."/>
            <person name="Barry K."/>
            <person name="Labutti K."/>
            <person name="Kuo R."/>
            <person name="Ohm R.A."/>
            <person name="Bhattacharya S.S."/>
            <person name="Shirouzu T."/>
            <person name="Yoshinaga Y."/>
            <person name="Martin F.M."/>
            <person name="Grigoriev I.V."/>
            <person name="Hibbett D.S."/>
        </authorList>
    </citation>
    <scope>NUCLEOTIDE SEQUENCE [LARGE SCALE GENOMIC DNA]</scope>
    <source>
        <strain evidence="2 3">HHB9708</strain>
    </source>
</reference>
<accession>A0A164WPX4</accession>
<gene>
    <name evidence="2" type="ORF">SISNIDRAFT_543553</name>
</gene>
<name>A0A164WPX4_9AGAM</name>
<dbReference type="EMBL" id="KV419402">
    <property type="protein sequence ID" value="KZS95248.1"/>
    <property type="molecule type" value="Genomic_DNA"/>
</dbReference>
<evidence type="ECO:0000313" key="2">
    <source>
        <dbReference type="EMBL" id="KZS95248.1"/>
    </source>
</evidence>
<feature type="compositionally biased region" description="Acidic residues" evidence="1">
    <location>
        <begin position="517"/>
        <end position="529"/>
    </location>
</feature>
<evidence type="ECO:0000313" key="3">
    <source>
        <dbReference type="Proteomes" id="UP000076722"/>
    </source>
</evidence>
<feature type="region of interest" description="Disordered" evidence="1">
    <location>
        <begin position="501"/>
        <end position="529"/>
    </location>
</feature>
<evidence type="ECO:0000256" key="1">
    <source>
        <dbReference type="SAM" id="MobiDB-lite"/>
    </source>
</evidence>